<dbReference type="EMBL" id="WUTW01000006">
    <property type="protein sequence ID" value="MXQ67237.1"/>
    <property type="molecule type" value="Genomic_DNA"/>
</dbReference>
<evidence type="ECO:0000256" key="1">
    <source>
        <dbReference type="SAM" id="MobiDB-lite"/>
    </source>
</evidence>
<feature type="compositionally biased region" description="Low complexity" evidence="1">
    <location>
        <begin position="211"/>
        <end position="238"/>
    </location>
</feature>
<dbReference type="Proteomes" id="UP000431901">
    <property type="component" value="Unassembled WGS sequence"/>
</dbReference>
<evidence type="ECO:0000313" key="3">
    <source>
        <dbReference type="Proteomes" id="UP000431901"/>
    </source>
</evidence>
<evidence type="ECO:0000313" key="2">
    <source>
        <dbReference type="EMBL" id="MXQ67237.1"/>
    </source>
</evidence>
<gene>
    <name evidence="2" type="ORF">GQ466_24795</name>
</gene>
<feature type="compositionally biased region" description="Polar residues" evidence="1">
    <location>
        <begin position="240"/>
        <end position="249"/>
    </location>
</feature>
<sequence length="249" mass="27638">MLALACRGFVLAGTVSNLLDSYALPRREAFRLGDDACQSAAEILLAELGEHLINRYNALRELTAHKRRAKERIDDRIRRRQPLLPTLVAHLEDRYHHLRGLLQQASPRASGETFTLEGRSYQRIWTAGDERRHRHGGQANVRVRDLATGTDLNVTVAEELAFREWSTMEVLRHSGIRLEELLELTHLSIRQYRRPNGEVIALLVIARPRPTASASSPCRPRSSPSSSAATPTAAGPCPLSNATTSTNGG</sequence>
<organism evidence="2 3">
    <name type="scientific">Actinomadura rayongensis</name>
    <dbReference type="NCBI Taxonomy" id="1429076"/>
    <lineage>
        <taxon>Bacteria</taxon>
        <taxon>Bacillati</taxon>
        <taxon>Actinomycetota</taxon>
        <taxon>Actinomycetes</taxon>
        <taxon>Streptosporangiales</taxon>
        <taxon>Thermomonosporaceae</taxon>
        <taxon>Actinomadura</taxon>
    </lineage>
</organism>
<proteinExistence type="predicted"/>
<dbReference type="OrthoDB" id="3522542at2"/>
<accession>A0A6I4WAL9</accession>
<feature type="region of interest" description="Disordered" evidence="1">
    <location>
        <begin position="211"/>
        <end position="249"/>
    </location>
</feature>
<dbReference type="AlphaFoldDB" id="A0A6I4WAL9"/>
<comment type="caution">
    <text evidence="2">The sequence shown here is derived from an EMBL/GenBank/DDBJ whole genome shotgun (WGS) entry which is preliminary data.</text>
</comment>
<keyword evidence="3" id="KW-1185">Reference proteome</keyword>
<name>A0A6I4WAL9_9ACTN</name>
<protein>
    <submittedName>
        <fullName evidence="2">Uncharacterized protein</fullName>
    </submittedName>
</protein>
<reference evidence="2 3" key="1">
    <citation type="submission" date="2019-12" db="EMBL/GenBank/DDBJ databases">
        <title>Nocardia macrotermitis sp. nov. and Nocardia aurantia sp. nov., isolated from the gut of the fungus growing-termite Macrotermes natalensis.</title>
        <authorList>
            <person name="Christine B."/>
            <person name="Rene B."/>
        </authorList>
    </citation>
    <scope>NUCLEOTIDE SEQUENCE [LARGE SCALE GENOMIC DNA]</scope>
    <source>
        <strain evidence="2 3">DSM 102126</strain>
    </source>
</reference>